<protein>
    <submittedName>
        <fullName evidence="2">Uncharacterized protein</fullName>
    </submittedName>
</protein>
<evidence type="ECO:0000313" key="3">
    <source>
        <dbReference type="Proteomes" id="UP000282076"/>
    </source>
</evidence>
<evidence type="ECO:0000313" key="2">
    <source>
        <dbReference type="EMBL" id="RKP56858.1"/>
    </source>
</evidence>
<dbReference type="RefSeq" id="WP_120974460.1">
    <property type="nucleotide sequence ID" value="NZ_RBZM01000002.1"/>
</dbReference>
<dbReference type="EMBL" id="RBZM01000002">
    <property type="protein sequence ID" value="RKP56858.1"/>
    <property type="molecule type" value="Genomic_DNA"/>
</dbReference>
<organism evidence="2 3">
    <name type="scientific">Cohnella endophytica</name>
    <dbReference type="NCBI Taxonomy" id="2419778"/>
    <lineage>
        <taxon>Bacteria</taxon>
        <taxon>Bacillati</taxon>
        <taxon>Bacillota</taxon>
        <taxon>Bacilli</taxon>
        <taxon>Bacillales</taxon>
        <taxon>Paenibacillaceae</taxon>
        <taxon>Cohnella</taxon>
    </lineage>
</organism>
<dbReference type="Proteomes" id="UP000282076">
    <property type="component" value="Unassembled WGS sequence"/>
</dbReference>
<reference evidence="2 3" key="1">
    <citation type="submission" date="2018-10" db="EMBL/GenBank/DDBJ databases">
        <title>Cohnella sp. M2MS4P-1, whole genome shotgun sequence.</title>
        <authorList>
            <person name="Tuo L."/>
        </authorList>
    </citation>
    <scope>NUCLEOTIDE SEQUENCE [LARGE SCALE GENOMIC DNA]</scope>
    <source>
        <strain evidence="2 3">M2MS4P-1</strain>
    </source>
</reference>
<dbReference type="AlphaFoldDB" id="A0A494Y966"/>
<accession>A0A494Y966</accession>
<comment type="caution">
    <text evidence="2">The sequence shown here is derived from an EMBL/GenBank/DDBJ whole genome shotgun (WGS) entry which is preliminary data.</text>
</comment>
<evidence type="ECO:0000256" key="1">
    <source>
        <dbReference type="SAM" id="MobiDB-lite"/>
    </source>
</evidence>
<gene>
    <name evidence="2" type="ORF">D7Z26_02385</name>
</gene>
<feature type="compositionally biased region" description="Polar residues" evidence="1">
    <location>
        <begin position="38"/>
        <end position="47"/>
    </location>
</feature>
<proteinExistence type="predicted"/>
<keyword evidence="3" id="KW-1185">Reference proteome</keyword>
<feature type="region of interest" description="Disordered" evidence="1">
    <location>
        <begin position="1"/>
        <end position="63"/>
    </location>
</feature>
<name>A0A494Y966_9BACL</name>
<feature type="compositionally biased region" description="Basic and acidic residues" evidence="1">
    <location>
        <begin position="1"/>
        <end position="34"/>
    </location>
</feature>
<sequence>MFYHDHDLKELSRQRQAEWETRIRQSSAKKDSEPKANVTPNNSQAVNKKQKKGCSIPSPAINP</sequence>